<evidence type="ECO:0000313" key="3">
    <source>
        <dbReference type="Proteomes" id="UP000033423"/>
    </source>
</evidence>
<dbReference type="Pfam" id="PF13847">
    <property type="entry name" value="Methyltransf_31"/>
    <property type="match status" value="1"/>
</dbReference>
<dbReference type="Gene3D" id="3.40.50.150">
    <property type="entry name" value="Vaccinia Virus protein VP39"/>
    <property type="match status" value="1"/>
</dbReference>
<evidence type="ECO:0000313" key="2">
    <source>
        <dbReference type="EMBL" id="KJU81336.1"/>
    </source>
</evidence>
<sequence length="239" mass="27896">MVKKKHQDYIYLQSNYYLEPKETFKFNFEKIKERLGDNSDGDGISILDMGCSRGEWLYYVKKFLPQAKLVGVDYSHDLIESAKNFYGLDGVEFHIGSLEDVRLNEKFDFIRIAGVMSYFDDLGPALITMKEHMKKTTHSYIFDQFNPYDVDVIVKYRNNKYSSEFESGWNIASLNTVTKILDDLGLKINSISKFELSFRLKKCQDPARTWMIDTEDGTKFVNGLGQIFDMNLYEITYQV</sequence>
<keyword evidence="2" id="KW-0808">Transferase</keyword>
<reference evidence="2 3" key="1">
    <citation type="submission" date="2015-02" db="EMBL/GenBank/DDBJ databases">
        <title>Single-cell genomics of uncultivated deep-branching MTB reveals a conserved set of magnetosome genes.</title>
        <authorList>
            <person name="Kolinko S."/>
            <person name="Richter M."/>
            <person name="Glockner F.O."/>
            <person name="Brachmann A."/>
            <person name="Schuler D."/>
        </authorList>
    </citation>
    <scope>NUCLEOTIDE SEQUENCE [LARGE SCALE GENOMIC DNA]</scope>
    <source>
        <strain evidence="2">TM-1</strain>
    </source>
</reference>
<dbReference type="EC" id="2.1.1.-" evidence="2"/>
<organism evidence="2 3">
    <name type="scientific">Candidatus Magnetobacterium bavaricum</name>
    <dbReference type="NCBI Taxonomy" id="29290"/>
    <lineage>
        <taxon>Bacteria</taxon>
        <taxon>Pseudomonadati</taxon>
        <taxon>Nitrospirota</taxon>
        <taxon>Thermodesulfovibrionia</taxon>
        <taxon>Thermodesulfovibrionales</taxon>
        <taxon>Candidatus Magnetobacteriaceae</taxon>
        <taxon>Candidatus Magnetobacterium</taxon>
    </lineage>
</organism>
<dbReference type="AlphaFoldDB" id="A0A0F3GHH8"/>
<dbReference type="InterPro" id="IPR025714">
    <property type="entry name" value="Methyltranfer_dom"/>
</dbReference>
<feature type="domain" description="Methyltransferase" evidence="1">
    <location>
        <begin position="42"/>
        <end position="141"/>
    </location>
</feature>
<comment type="caution">
    <text evidence="2">The sequence shown here is derived from an EMBL/GenBank/DDBJ whole genome shotgun (WGS) entry which is preliminary data.</text>
</comment>
<evidence type="ECO:0000259" key="1">
    <source>
        <dbReference type="Pfam" id="PF13847"/>
    </source>
</evidence>
<dbReference type="EMBL" id="LACI01002732">
    <property type="protein sequence ID" value="KJU81336.1"/>
    <property type="molecule type" value="Genomic_DNA"/>
</dbReference>
<keyword evidence="3" id="KW-1185">Reference proteome</keyword>
<keyword evidence="2" id="KW-0489">Methyltransferase</keyword>
<proteinExistence type="predicted"/>
<dbReference type="CDD" id="cd02440">
    <property type="entry name" value="AdoMet_MTases"/>
    <property type="match status" value="1"/>
</dbReference>
<dbReference type="GO" id="GO:0032259">
    <property type="term" value="P:methylation"/>
    <property type="evidence" value="ECO:0007669"/>
    <property type="project" value="UniProtKB-KW"/>
</dbReference>
<name>A0A0F3GHH8_9BACT</name>
<gene>
    <name evidence="2" type="ORF">MBAV_006469</name>
</gene>
<dbReference type="GO" id="GO:0008168">
    <property type="term" value="F:methyltransferase activity"/>
    <property type="evidence" value="ECO:0007669"/>
    <property type="project" value="UniProtKB-KW"/>
</dbReference>
<protein>
    <submittedName>
        <fullName evidence="2">Methyltransferase type 11</fullName>
        <ecNumber evidence="2">2.1.1.-</ecNumber>
    </submittedName>
</protein>
<dbReference type="SUPFAM" id="SSF53335">
    <property type="entry name" value="S-adenosyl-L-methionine-dependent methyltransferases"/>
    <property type="match status" value="1"/>
</dbReference>
<dbReference type="InterPro" id="IPR029063">
    <property type="entry name" value="SAM-dependent_MTases_sf"/>
</dbReference>
<accession>A0A0F3GHH8</accession>
<dbReference type="Proteomes" id="UP000033423">
    <property type="component" value="Unassembled WGS sequence"/>
</dbReference>